<name>A0ABP5AC87_9ACTN</name>
<organism evidence="2 3">
    <name type="scientific">Nocardioides lentus</name>
    <dbReference type="NCBI Taxonomy" id="338077"/>
    <lineage>
        <taxon>Bacteria</taxon>
        <taxon>Bacillati</taxon>
        <taxon>Actinomycetota</taxon>
        <taxon>Actinomycetes</taxon>
        <taxon>Propionibacteriales</taxon>
        <taxon>Nocardioidaceae</taxon>
        <taxon>Nocardioides</taxon>
    </lineage>
</organism>
<dbReference type="Pfam" id="PF04266">
    <property type="entry name" value="ASCH"/>
    <property type="match status" value="1"/>
</dbReference>
<evidence type="ECO:0000259" key="1">
    <source>
        <dbReference type="SMART" id="SM01022"/>
    </source>
</evidence>
<dbReference type="Gene3D" id="3.10.400.10">
    <property type="entry name" value="Sulfate adenylyltransferase"/>
    <property type="match status" value="1"/>
</dbReference>
<dbReference type="SUPFAM" id="SSF88697">
    <property type="entry name" value="PUA domain-like"/>
    <property type="match status" value="1"/>
</dbReference>
<sequence length="175" mass="19064">MSDPDLVEASDAAVETFWVEARRRAKLESLPGYLGPSVIASVRPPAWAFGADRVTADELLGLVLEGTKTATASAAEDYTATGEPLPERGTLGIVLDGSGRPRALIGVTDVAVVAFDEVGEDHAWAEGEGDRTLAQWRTDHERFFTVQDPTGRGFRPDMPVVLERFRLLHPRAPRR</sequence>
<dbReference type="CDD" id="cd06553">
    <property type="entry name" value="ASCH_Ef3133_like"/>
    <property type="match status" value="1"/>
</dbReference>
<gene>
    <name evidence="2" type="ORF">GCM10009737_09250</name>
</gene>
<dbReference type="InterPro" id="IPR007374">
    <property type="entry name" value="ASCH_domain"/>
</dbReference>
<reference evidence="3" key="1">
    <citation type="journal article" date="2019" name="Int. J. Syst. Evol. Microbiol.">
        <title>The Global Catalogue of Microorganisms (GCM) 10K type strain sequencing project: providing services to taxonomists for standard genome sequencing and annotation.</title>
        <authorList>
            <consortium name="The Broad Institute Genomics Platform"/>
            <consortium name="The Broad Institute Genome Sequencing Center for Infectious Disease"/>
            <person name="Wu L."/>
            <person name="Ma J."/>
        </authorList>
    </citation>
    <scope>NUCLEOTIDE SEQUENCE [LARGE SCALE GENOMIC DNA]</scope>
    <source>
        <strain evidence="3">JCM 14046</strain>
    </source>
</reference>
<feature type="domain" description="ASCH" evidence="1">
    <location>
        <begin position="47"/>
        <end position="169"/>
    </location>
</feature>
<dbReference type="InterPro" id="IPR015947">
    <property type="entry name" value="PUA-like_sf"/>
</dbReference>
<dbReference type="InterPro" id="IPR009326">
    <property type="entry name" value="DUF984"/>
</dbReference>
<dbReference type="PANTHER" id="PTHR39203">
    <property type="entry name" value="CYTOPLASMIC PROTEIN-RELATED"/>
    <property type="match status" value="1"/>
</dbReference>
<evidence type="ECO:0000313" key="2">
    <source>
        <dbReference type="EMBL" id="GAA1909986.1"/>
    </source>
</evidence>
<evidence type="ECO:0000313" key="3">
    <source>
        <dbReference type="Proteomes" id="UP001501612"/>
    </source>
</evidence>
<dbReference type="PANTHER" id="PTHR39203:SF1">
    <property type="entry name" value="CYTOPLASMIC PROTEIN"/>
    <property type="match status" value="1"/>
</dbReference>
<protein>
    <recommendedName>
        <fullName evidence="1">ASCH domain-containing protein</fullName>
    </recommendedName>
</protein>
<comment type="caution">
    <text evidence="2">The sequence shown here is derived from an EMBL/GenBank/DDBJ whole genome shotgun (WGS) entry which is preliminary data.</text>
</comment>
<proteinExistence type="predicted"/>
<dbReference type="SMART" id="SM01022">
    <property type="entry name" value="ASCH"/>
    <property type="match status" value="1"/>
</dbReference>
<dbReference type="EMBL" id="BAAAMY010000002">
    <property type="protein sequence ID" value="GAA1909986.1"/>
    <property type="molecule type" value="Genomic_DNA"/>
</dbReference>
<accession>A0ABP5AC87</accession>
<dbReference type="Proteomes" id="UP001501612">
    <property type="component" value="Unassembled WGS sequence"/>
</dbReference>
<dbReference type="RefSeq" id="WP_344004405.1">
    <property type="nucleotide sequence ID" value="NZ_BAAAMY010000002.1"/>
</dbReference>
<keyword evidence="3" id="KW-1185">Reference proteome</keyword>